<dbReference type="PROSITE" id="PS50157">
    <property type="entry name" value="ZINC_FINGER_C2H2_2"/>
    <property type="match status" value="1"/>
</dbReference>
<feature type="region of interest" description="Disordered" evidence="2">
    <location>
        <begin position="1"/>
        <end position="26"/>
    </location>
</feature>
<dbReference type="AlphaFoldDB" id="A0A6A6PDF3"/>
<dbReference type="PANTHER" id="PTHR21354">
    <property type="entry name" value="ZINC FINGER PROTEIN 511"/>
    <property type="match status" value="1"/>
</dbReference>
<feature type="region of interest" description="Disordered" evidence="2">
    <location>
        <begin position="157"/>
        <end position="249"/>
    </location>
</feature>
<dbReference type="EMBL" id="MU001670">
    <property type="protein sequence ID" value="KAF2462014.1"/>
    <property type="molecule type" value="Genomic_DNA"/>
</dbReference>
<dbReference type="InterPro" id="IPR013087">
    <property type="entry name" value="Znf_C2H2_type"/>
</dbReference>
<dbReference type="GO" id="GO:0008270">
    <property type="term" value="F:zinc ion binding"/>
    <property type="evidence" value="ECO:0007669"/>
    <property type="project" value="UniProtKB-KW"/>
</dbReference>
<evidence type="ECO:0000256" key="2">
    <source>
        <dbReference type="SAM" id="MobiDB-lite"/>
    </source>
</evidence>
<keyword evidence="1" id="KW-0863">Zinc-finger</keyword>
<dbReference type="PANTHER" id="PTHR21354:SF0">
    <property type="entry name" value="ZINC FINGER PROTEIN 511"/>
    <property type="match status" value="1"/>
</dbReference>
<evidence type="ECO:0000313" key="4">
    <source>
        <dbReference type="EMBL" id="KAF2462014.1"/>
    </source>
</evidence>
<organism evidence="4 5">
    <name type="scientific">Lineolata rhizophorae</name>
    <dbReference type="NCBI Taxonomy" id="578093"/>
    <lineage>
        <taxon>Eukaryota</taxon>
        <taxon>Fungi</taxon>
        <taxon>Dikarya</taxon>
        <taxon>Ascomycota</taxon>
        <taxon>Pezizomycotina</taxon>
        <taxon>Dothideomycetes</taxon>
        <taxon>Dothideomycetes incertae sedis</taxon>
        <taxon>Lineolatales</taxon>
        <taxon>Lineolataceae</taxon>
        <taxon>Lineolata</taxon>
    </lineage>
</organism>
<keyword evidence="1" id="KW-0479">Metal-binding</keyword>
<proteinExistence type="predicted"/>
<feature type="compositionally biased region" description="Basic residues" evidence="2">
    <location>
        <begin position="237"/>
        <end position="249"/>
    </location>
</feature>
<keyword evidence="1" id="KW-0862">Zinc</keyword>
<evidence type="ECO:0000313" key="5">
    <source>
        <dbReference type="Proteomes" id="UP000799766"/>
    </source>
</evidence>
<dbReference type="InterPro" id="IPR039258">
    <property type="entry name" value="ZNF511"/>
</dbReference>
<feature type="compositionally biased region" description="Polar residues" evidence="2">
    <location>
        <begin position="1"/>
        <end position="12"/>
    </location>
</feature>
<evidence type="ECO:0000259" key="3">
    <source>
        <dbReference type="PROSITE" id="PS50157"/>
    </source>
</evidence>
<reference evidence="4" key="1">
    <citation type="journal article" date="2020" name="Stud. Mycol.">
        <title>101 Dothideomycetes genomes: a test case for predicting lifestyles and emergence of pathogens.</title>
        <authorList>
            <person name="Haridas S."/>
            <person name="Albert R."/>
            <person name="Binder M."/>
            <person name="Bloem J."/>
            <person name="Labutti K."/>
            <person name="Salamov A."/>
            <person name="Andreopoulos B."/>
            <person name="Baker S."/>
            <person name="Barry K."/>
            <person name="Bills G."/>
            <person name="Bluhm B."/>
            <person name="Cannon C."/>
            <person name="Castanera R."/>
            <person name="Culley D."/>
            <person name="Daum C."/>
            <person name="Ezra D."/>
            <person name="Gonzalez J."/>
            <person name="Henrissat B."/>
            <person name="Kuo A."/>
            <person name="Liang C."/>
            <person name="Lipzen A."/>
            <person name="Lutzoni F."/>
            <person name="Magnuson J."/>
            <person name="Mondo S."/>
            <person name="Nolan M."/>
            <person name="Ohm R."/>
            <person name="Pangilinan J."/>
            <person name="Park H.-J."/>
            <person name="Ramirez L."/>
            <person name="Alfaro M."/>
            <person name="Sun H."/>
            <person name="Tritt A."/>
            <person name="Yoshinaga Y."/>
            <person name="Zwiers L.-H."/>
            <person name="Turgeon B."/>
            <person name="Goodwin S."/>
            <person name="Spatafora J."/>
            <person name="Crous P."/>
            <person name="Grigoriev I."/>
        </authorList>
    </citation>
    <scope>NUCLEOTIDE SEQUENCE</scope>
    <source>
        <strain evidence="4">ATCC 16933</strain>
    </source>
</reference>
<dbReference type="Proteomes" id="UP000799766">
    <property type="component" value="Unassembled WGS sequence"/>
</dbReference>
<feature type="domain" description="C2H2-type" evidence="3">
    <location>
        <begin position="65"/>
        <end position="88"/>
    </location>
</feature>
<dbReference type="PROSITE" id="PS00028">
    <property type="entry name" value="ZINC_FINGER_C2H2_1"/>
    <property type="match status" value="1"/>
</dbReference>
<dbReference type="OrthoDB" id="18440at2759"/>
<dbReference type="SMART" id="SM00355">
    <property type="entry name" value="ZnF_C2H2"/>
    <property type="match status" value="2"/>
</dbReference>
<gene>
    <name evidence="4" type="ORF">BDY21DRAFT_330272</name>
</gene>
<name>A0A6A6PDF3_9PEZI</name>
<sequence length="249" mass="28243">MAKRSASSSPQRLRTEDIPPLPLTSPAHIDGESEIAMTCSLPPHPPCNFFSVAEHERHYFQQHIHRCLDCQKNFPSTHYLELHIRENHDPFVAIQREKGEKTYACFVEGCDKVCADWKKRKQHCIDKHSFHKFYDFLVVNDGIDNRTTMLRPERFWNTNTAKRPQSKEIEMGDAGGSSERVERDGGGSRAENAVRASALEHAMASRISAGTTAENTADEDMDDASEDASVPQSVRFGRGHGKMFRPRFK</sequence>
<keyword evidence="5" id="KW-1185">Reference proteome</keyword>
<feature type="compositionally biased region" description="Acidic residues" evidence="2">
    <location>
        <begin position="216"/>
        <end position="226"/>
    </location>
</feature>
<evidence type="ECO:0000256" key="1">
    <source>
        <dbReference type="PROSITE-ProRule" id="PRU00042"/>
    </source>
</evidence>
<accession>A0A6A6PDF3</accession>
<protein>
    <recommendedName>
        <fullName evidence="3">C2H2-type domain-containing protein</fullName>
    </recommendedName>
</protein>